<dbReference type="PATRIC" id="fig|44252.3.peg.1013"/>
<keyword evidence="6" id="KW-1185">Reference proteome</keyword>
<feature type="region of interest" description="Disordered" evidence="3">
    <location>
        <begin position="71"/>
        <end position="90"/>
    </location>
</feature>
<dbReference type="GO" id="GO:0005886">
    <property type="term" value="C:plasma membrane"/>
    <property type="evidence" value="ECO:0007669"/>
    <property type="project" value="TreeGrafter"/>
</dbReference>
<dbReference type="AlphaFoldDB" id="A0A091A419"/>
<evidence type="ECO:0000313" key="6">
    <source>
        <dbReference type="Proteomes" id="UP000029278"/>
    </source>
</evidence>
<keyword evidence="4" id="KW-0472">Membrane</keyword>
<keyword evidence="4" id="KW-0812">Transmembrane</keyword>
<dbReference type="STRING" id="44252.DJ90_5755"/>
<evidence type="ECO:0000313" key="5">
    <source>
        <dbReference type="EMBL" id="KFN11021.1"/>
    </source>
</evidence>
<dbReference type="EMBL" id="JMQA01000014">
    <property type="protein sequence ID" value="KFN11021.1"/>
    <property type="molecule type" value="Genomic_DNA"/>
</dbReference>
<dbReference type="Proteomes" id="UP000029278">
    <property type="component" value="Unassembled WGS sequence"/>
</dbReference>
<organism evidence="5 6">
    <name type="scientific">Paenibacillus macerans</name>
    <name type="common">Bacillus macerans</name>
    <dbReference type="NCBI Taxonomy" id="44252"/>
    <lineage>
        <taxon>Bacteria</taxon>
        <taxon>Bacillati</taxon>
        <taxon>Bacillota</taxon>
        <taxon>Bacilli</taxon>
        <taxon>Bacillales</taxon>
        <taxon>Paenibacillaceae</taxon>
        <taxon>Paenibacillus</taxon>
    </lineage>
</organism>
<feature type="transmembrane region" description="Helical" evidence="4">
    <location>
        <begin position="46"/>
        <end position="65"/>
    </location>
</feature>
<protein>
    <submittedName>
        <fullName evidence="5">Xanthine permease family protein</fullName>
    </submittedName>
</protein>
<reference evidence="5 6" key="1">
    <citation type="submission" date="2014-04" db="EMBL/GenBank/DDBJ databases">
        <authorList>
            <person name="Bishop-Lilly K.A."/>
            <person name="Broomall S.M."/>
            <person name="Chain P.S."/>
            <person name="Chertkov O."/>
            <person name="Coyne S.R."/>
            <person name="Daligault H.E."/>
            <person name="Davenport K.W."/>
            <person name="Erkkila T."/>
            <person name="Frey K.G."/>
            <person name="Gibbons H.S."/>
            <person name="Gu W."/>
            <person name="Jaissle J."/>
            <person name="Johnson S.L."/>
            <person name="Koroleva G.I."/>
            <person name="Ladner J.T."/>
            <person name="Lo C.-C."/>
            <person name="Minogue T.D."/>
            <person name="Munk C."/>
            <person name="Palacios G.F."/>
            <person name="Redden C.L."/>
            <person name="Rosenzweig C.N."/>
            <person name="Scholz M.B."/>
            <person name="Teshima H."/>
            <person name="Xu Y."/>
        </authorList>
    </citation>
    <scope>NUCLEOTIDE SEQUENCE [LARGE SCALE GENOMIC DNA]</scope>
    <source>
        <strain evidence="5 6">8244</strain>
    </source>
</reference>
<accession>A0A091A419</accession>
<comment type="caution">
    <text evidence="5">The sequence shown here is derived from an EMBL/GenBank/DDBJ whole genome shotgun (WGS) entry which is preliminary data.</text>
</comment>
<sequence>MIGIGMRSILKEALDERRLTILGLALSFGTGVMFLPQDLFNTLPALFQYLLGNGVMVGMIVALALEQAWREKKPEREPGSRAASGGAASV</sequence>
<feature type="transmembrane region" description="Helical" evidence="4">
    <location>
        <begin position="21"/>
        <end position="40"/>
    </location>
</feature>
<keyword evidence="4" id="KW-1133">Transmembrane helix</keyword>
<evidence type="ECO:0000256" key="4">
    <source>
        <dbReference type="SAM" id="Phobius"/>
    </source>
</evidence>
<dbReference type="PANTHER" id="PTHR42810:SF1">
    <property type="entry name" value="PURINE PERMEASE YWDJ-RELATED"/>
    <property type="match status" value="1"/>
</dbReference>
<evidence type="ECO:0000256" key="1">
    <source>
        <dbReference type="ARBA" id="ARBA00008821"/>
    </source>
</evidence>
<name>A0A091A419_PAEMA</name>
<gene>
    <name evidence="5" type="primary">pbuX</name>
    <name evidence="5" type="ORF">DJ90_5755</name>
</gene>
<dbReference type="HOGENOM" id="CLU_2438016_0_0_9"/>
<dbReference type="PANTHER" id="PTHR42810">
    <property type="entry name" value="PURINE PERMEASE C1399.01C-RELATED"/>
    <property type="match status" value="1"/>
</dbReference>
<dbReference type="GO" id="GO:0042907">
    <property type="term" value="F:xanthine transmembrane transporter activity"/>
    <property type="evidence" value="ECO:0007669"/>
    <property type="project" value="TreeGrafter"/>
</dbReference>
<keyword evidence="2" id="KW-0813">Transport</keyword>
<comment type="similarity">
    <text evidence="1">Belongs to the nucleobase:cation symporter-2 (NCS2) (TC 2.A.40) family.</text>
</comment>
<evidence type="ECO:0000256" key="3">
    <source>
        <dbReference type="SAM" id="MobiDB-lite"/>
    </source>
</evidence>
<feature type="compositionally biased region" description="Low complexity" evidence="3">
    <location>
        <begin position="80"/>
        <end position="90"/>
    </location>
</feature>
<evidence type="ECO:0000256" key="2">
    <source>
        <dbReference type="ARBA" id="ARBA00022448"/>
    </source>
</evidence>
<proteinExistence type="inferred from homology"/>
<dbReference type="NCBIfam" id="NF037981">
    <property type="entry name" value="NCS2_1"/>
    <property type="match status" value="1"/>
</dbReference>